<dbReference type="Pfam" id="PF01535">
    <property type="entry name" value="PPR"/>
    <property type="match status" value="2"/>
</dbReference>
<reference evidence="4" key="1">
    <citation type="journal article" date="2016" name="Nat. Genet.">
        <title>The genome sequences of Arachis duranensis and Arachis ipaensis, the diploid ancestors of cultivated peanut.</title>
        <authorList>
            <person name="Bertioli D.J."/>
            <person name="Cannon S.B."/>
            <person name="Froenicke L."/>
            <person name="Huang G."/>
            <person name="Farmer A.D."/>
            <person name="Cannon E.K."/>
            <person name="Liu X."/>
            <person name="Gao D."/>
            <person name="Clevenger J."/>
            <person name="Dash S."/>
            <person name="Ren L."/>
            <person name="Moretzsohn M.C."/>
            <person name="Shirasawa K."/>
            <person name="Huang W."/>
            <person name="Vidigal B."/>
            <person name="Abernathy B."/>
            <person name="Chu Y."/>
            <person name="Niederhuth C.E."/>
            <person name="Umale P."/>
            <person name="Araujo A.C."/>
            <person name="Kozik A."/>
            <person name="Kim K.D."/>
            <person name="Burow M.D."/>
            <person name="Varshney R.K."/>
            <person name="Wang X."/>
            <person name="Zhang X."/>
            <person name="Barkley N."/>
            <person name="Guimaraes P.M."/>
            <person name="Isobe S."/>
            <person name="Guo B."/>
            <person name="Liao B."/>
            <person name="Stalker H.T."/>
            <person name="Schmitz R.J."/>
            <person name="Scheffler B.E."/>
            <person name="Leal-Bertioli S.C."/>
            <person name="Xun X."/>
            <person name="Jackson S.A."/>
            <person name="Michelmore R."/>
            <person name="Ozias-Akins P."/>
        </authorList>
    </citation>
    <scope>NUCLEOTIDE SEQUENCE [LARGE SCALE GENOMIC DNA]</scope>
    <source>
        <strain evidence="4">cv. V14167</strain>
    </source>
</reference>
<sequence>MLSLRPTRRLCNFSPAAVATAAAAASESNAKTSPSKPLLAPALDRLKSERNPDKLFHLFNANATNPILVENRFAFDDTVSRLAGARRFDYIERLLDHQLHLPQGRREGFVVRIIKLYGKAGMTQHAVDTFYRMHLFGCCRTVKSFNATLLVLSSTKNYDNFVDFLGTAPQSFGIQLDIYSVNIAIKAFCDMGQLQKAYLFMLEVENQGVNPDVVTYTTLLSAFYRNKRWEIGTGLWNRMLLKGLMPSLATFNVRIQFLVCMRRAWDANATMGLMRRVGIAPDEATYNLVIKGFCRAGFIDMAKKVFDALLGEGHKPNSKIYQTMIHYLCKSGDFNLAYTMCRDSMQKNWFPNVDTICMLLKSLKGIGQINRARTILMLVKRRKPPFSSDHLTAMWSILNS</sequence>
<evidence type="ECO:0000313" key="4">
    <source>
        <dbReference type="Proteomes" id="UP000515211"/>
    </source>
</evidence>
<reference evidence="5 6" key="2">
    <citation type="submission" date="2025-04" db="UniProtKB">
        <authorList>
            <consortium name="RefSeq"/>
        </authorList>
    </citation>
    <scope>IDENTIFICATION</scope>
    <source>
        <tissue evidence="5 6">Whole plant</tissue>
    </source>
</reference>
<feature type="repeat" description="PPR" evidence="3">
    <location>
        <begin position="212"/>
        <end position="246"/>
    </location>
</feature>
<keyword evidence="2" id="KW-0677">Repeat</keyword>
<dbReference type="InterPro" id="IPR011990">
    <property type="entry name" value="TPR-like_helical_dom_sf"/>
</dbReference>
<evidence type="ECO:0000313" key="5">
    <source>
        <dbReference type="RefSeq" id="XP_015933353.1"/>
    </source>
</evidence>
<evidence type="ECO:0000256" key="3">
    <source>
        <dbReference type="PROSITE-ProRule" id="PRU00708"/>
    </source>
</evidence>
<dbReference type="InterPro" id="IPR002885">
    <property type="entry name" value="PPR_rpt"/>
</dbReference>
<gene>
    <name evidence="5 6" type="primary">LOC107459639</name>
</gene>
<dbReference type="Gene3D" id="1.25.40.10">
    <property type="entry name" value="Tetratricopeptide repeat domain"/>
    <property type="match status" value="3"/>
</dbReference>
<evidence type="ECO:0000256" key="2">
    <source>
        <dbReference type="ARBA" id="ARBA00022737"/>
    </source>
</evidence>
<dbReference type="Pfam" id="PF13041">
    <property type="entry name" value="PPR_2"/>
    <property type="match status" value="1"/>
</dbReference>
<feature type="repeat" description="PPR" evidence="3">
    <location>
        <begin position="317"/>
        <end position="351"/>
    </location>
</feature>
<dbReference type="AlphaFoldDB" id="A0A6P4B786"/>
<dbReference type="GeneID" id="107459639"/>
<dbReference type="InterPro" id="IPR050667">
    <property type="entry name" value="PPR-containing_protein"/>
</dbReference>
<dbReference type="KEGG" id="adu:107459639"/>
<evidence type="ECO:0000256" key="1">
    <source>
        <dbReference type="ARBA" id="ARBA00007626"/>
    </source>
</evidence>
<dbReference type="NCBIfam" id="TIGR00756">
    <property type="entry name" value="PPR"/>
    <property type="match status" value="4"/>
</dbReference>
<comment type="similarity">
    <text evidence="1">Belongs to the PPR family. P subfamily.</text>
</comment>
<keyword evidence="4" id="KW-1185">Reference proteome</keyword>
<dbReference type="PROSITE" id="PS51375">
    <property type="entry name" value="PPR"/>
    <property type="match status" value="4"/>
</dbReference>
<dbReference type="PANTHER" id="PTHR47939:SF7">
    <property type="entry name" value="REPEAT-CONTAINING PROTEIN, PUTATIVE-RELATED"/>
    <property type="match status" value="1"/>
</dbReference>
<proteinExistence type="inferred from homology"/>
<evidence type="ECO:0000313" key="6">
    <source>
        <dbReference type="RefSeq" id="XP_020983828.1"/>
    </source>
</evidence>
<name>A0A6P4B786_ARADU</name>
<feature type="repeat" description="PPR" evidence="3">
    <location>
        <begin position="282"/>
        <end position="316"/>
    </location>
</feature>
<protein>
    <submittedName>
        <fullName evidence="5 6">Pentatricopeptide repeat-containing protein At1g80150, mitochondrial</fullName>
    </submittedName>
</protein>
<dbReference type="Pfam" id="PF12854">
    <property type="entry name" value="PPR_1"/>
    <property type="match status" value="1"/>
</dbReference>
<dbReference type="RefSeq" id="XP_020983828.1">
    <property type="nucleotide sequence ID" value="XM_021128169.2"/>
</dbReference>
<dbReference type="PANTHER" id="PTHR47939">
    <property type="entry name" value="MEMBRANE-ASSOCIATED SALT-INDUCIBLE PROTEIN-LIKE"/>
    <property type="match status" value="1"/>
</dbReference>
<feature type="repeat" description="PPR" evidence="3">
    <location>
        <begin position="177"/>
        <end position="211"/>
    </location>
</feature>
<accession>A0A6P4B786</accession>
<dbReference type="Proteomes" id="UP000515211">
    <property type="component" value="Chromosome 7"/>
</dbReference>
<dbReference type="OrthoDB" id="185373at2759"/>
<organism evidence="4 5">
    <name type="scientific">Arachis duranensis</name>
    <name type="common">Wild peanut</name>
    <dbReference type="NCBI Taxonomy" id="130453"/>
    <lineage>
        <taxon>Eukaryota</taxon>
        <taxon>Viridiplantae</taxon>
        <taxon>Streptophyta</taxon>
        <taxon>Embryophyta</taxon>
        <taxon>Tracheophyta</taxon>
        <taxon>Spermatophyta</taxon>
        <taxon>Magnoliopsida</taxon>
        <taxon>eudicotyledons</taxon>
        <taxon>Gunneridae</taxon>
        <taxon>Pentapetalae</taxon>
        <taxon>rosids</taxon>
        <taxon>fabids</taxon>
        <taxon>Fabales</taxon>
        <taxon>Fabaceae</taxon>
        <taxon>Papilionoideae</taxon>
        <taxon>50 kb inversion clade</taxon>
        <taxon>dalbergioids sensu lato</taxon>
        <taxon>Dalbergieae</taxon>
        <taxon>Pterocarpus clade</taxon>
        <taxon>Arachis</taxon>
    </lineage>
</organism>
<dbReference type="RefSeq" id="XP_015933353.1">
    <property type="nucleotide sequence ID" value="XM_016077867.3"/>
</dbReference>